<proteinExistence type="evidence at transcript level"/>
<dbReference type="HAMAP" id="MF_01973">
    <property type="entry name" value="lon_bact"/>
    <property type="match status" value="1"/>
</dbReference>
<comment type="subcellular location">
    <subcellularLocation>
        <location evidence="1 10 11">Cytoplasm</location>
    </subcellularLocation>
</comment>
<keyword evidence="8 10" id="KW-0346">Stress response</keyword>
<dbReference type="Gene3D" id="3.30.230.10">
    <property type="match status" value="1"/>
</dbReference>
<dbReference type="CDD" id="cd19500">
    <property type="entry name" value="RecA-like_Lon"/>
    <property type="match status" value="1"/>
</dbReference>
<dbReference type="GeneID" id="58922468"/>
<dbReference type="GO" id="GO:0005737">
    <property type="term" value="C:cytoplasm"/>
    <property type="evidence" value="ECO:0007669"/>
    <property type="project" value="UniProtKB-SubCell"/>
</dbReference>
<dbReference type="STRING" id="646.BJD16_16540"/>
<dbReference type="FunFam" id="1.20.58.1480:FF:000001">
    <property type="entry name" value="Lon protease"/>
    <property type="match status" value="1"/>
</dbReference>
<evidence type="ECO:0000313" key="19">
    <source>
        <dbReference type="Proteomes" id="UP000179934"/>
    </source>
</evidence>
<reference evidence="18 19" key="1">
    <citation type="submission" date="2016-09" db="EMBL/GenBank/DDBJ databases">
        <title>Draft Genome Sequence of Aeromonas sobria Strain 08005, Isolated from Sick Rana catesbeiana.</title>
        <authorList>
            <person name="Yang Q."/>
        </authorList>
    </citation>
    <scope>NUCLEOTIDE SEQUENCE [LARGE SCALE GENOMIC DNA]</scope>
    <source>
        <strain evidence="18 19">08005</strain>
    </source>
</reference>
<dbReference type="Gene3D" id="3.40.50.300">
    <property type="entry name" value="P-loop containing nucleotide triphosphate hydrolases"/>
    <property type="match status" value="1"/>
</dbReference>
<dbReference type="InterPro" id="IPR008268">
    <property type="entry name" value="Peptidase_S16_AS"/>
</dbReference>
<dbReference type="SUPFAM" id="SSF88697">
    <property type="entry name" value="PUA domain-like"/>
    <property type="match status" value="1"/>
</dbReference>
<dbReference type="FunFam" id="1.20.5.5270:FF:000002">
    <property type="entry name" value="Lon protease homolog"/>
    <property type="match status" value="1"/>
</dbReference>
<dbReference type="SMART" id="SM00382">
    <property type="entry name" value="AAA"/>
    <property type="match status" value="1"/>
</dbReference>
<keyword evidence="4 10" id="KW-0547">Nucleotide-binding</keyword>
<dbReference type="Pfam" id="PF00004">
    <property type="entry name" value="AAA"/>
    <property type="match status" value="1"/>
</dbReference>
<dbReference type="NCBIfam" id="TIGR00763">
    <property type="entry name" value="lon"/>
    <property type="match status" value="1"/>
</dbReference>
<dbReference type="Gene3D" id="1.10.8.60">
    <property type="match status" value="1"/>
</dbReference>
<evidence type="ECO:0000256" key="3">
    <source>
        <dbReference type="ARBA" id="ARBA00022670"/>
    </source>
</evidence>
<keyword evidence="2 10" id="KW-0963">Cytoplasm</keyword>
<comment type="function">
    <text evidence="10">ATP-dependent serine protease that mediates the selective degradation of mutant and abnormal proteins as well as certain short-lived regulatory proteins. Required for cellular homeostasis and for survival from DNA damage and developmental changes induced by stress. Degrades polypeptides processively to yield small peptide fragments that are 5 to 10 amino acids long. Binds to DNA in a double-stranded, site-specific manner.</text>
</comment>
<feature type="domain" description="Lon proteolytic" evidence="16">
    <location>
        <begin position="592"/>
        <end position="773"/>
    </location>
</feature>
<dbReference type="Pfam" id="PF02190">
    <property type="entry name" value="LON_substr_bdg"/>
    <property type="match status" value="1"/>
</dbReference>
<comment type="subunit">
    <text evidence="10 11">Homohexamer. Organized in a ring with a central cavity.</text>
</comment>
<accession>A0A1S2CRL1</accession>
<dbReference type="PROSITE" id="PS51787">
    <property type="entry name" value="LON_N"/>
    <property type="match status" value="1"/>
</dbReference>
<evidence type="ECO:0000256" key="1">
    <source>
        <dbReference type="ARBA" id="ARBA00004496"/>
    </source>
</evidence>
<keyword evidence="7 10" id="KW-0067">ATP-binding</keyword>
<evidence type="ECO:0000256" key="12">
    <source>
        <dbReference type="PIRSR" id="PIRSR001174-1"/>
    </source>
</evidence>
<dbReference type="InterPro" id="IPR015947">
    <property type="entry name" value="PUA-like_sf"/>
</dbReference>
<dbReference type="Proteomes" id="UP000179934">
    <property type="component" value="Unassembled WGS sequence"/>
</dbReference>
<dbReference type="FunFam" id="2.30.130.40:FF:000001">
    <property type="entry name" value="Lon protease"/>
    <property type="match status" value="1"/>
</dbReference>
<dbReference type="InterPro" id="IPR004815">
    <property type="entry name" value="Lon_bac/euk-typ"/>
</dbReference>
<dbReference type="Gene3D" id="1.20.5.5270">
    <property type="match status" value="1"/>
</dbReference>
<dbReference type="GO" id="GO:0006515">
    <property type="term" value="P:protein quality control for misfolded or incompletely synthesized proteins"/>
    <property type="evidence" value="ECO:0007669"/>
    <property type="project" value="UniProtKB-UniRule"/>
</dbReference>
<dbReference type="FunFam" id="3.30.230.10:FF:000010">
    <property type="entry name" value="Lon protease"/>
    <property type="match status" value="1"/>
</dbReference>
<evidence type="ECO:0000256" key="11">
    <source>
        <dbReference type="PIRNR" id="PIRNR001174"/>
    </source>
</evidence>
<evidence type="ECO:0000256" key="2">
    <source>
        <dbReference type="ARBA" id="ARBA00022490"/>
    </source>
</evidence>
<dbReference type="RefSeq" id="WP_042020879.1">
    <property type="nucleotide sequence ID" value="NZ_CDBW01000018.1"/>
</dbReference>
<dbReference type="AlphaFoldDB" id="A0A1S2CRL1"/>
<dbReference type="SMART" id="SM00464">
    <property type="entry name" value="LON"/>
    <property type="match status" value="1"/>
</dbReference>
<evidence type="ECO:0000256" key="9">
    <source>
        <dbReference type="ARBA" id="ARBA00050665"/>
    </source>
</evidence>
<dbReference type="OrthoDB" id="9803599at2"/>
<feature type="binding site" evidence="10 13">
    <location>
        <begin position="356"/>
        <end position="363"/>
    </location>
    <ligand>
        <name>ATP</name>
        <dbReference type="ChEBI" id="CHEBI:30616"/>
    </ligand>
</feature>
<dbReference type="GO" id="GO:0043565">
    <property type="term" value="F:sequence-specific DNA binding"/>
    <property type="evidence" value="ECO:0007669"/>
    <property type="project" value="UniProtKB-UniRule"/>
</dbReference>
<dbReference type="InterPro" id="IPR027417">
    <property type="entry name" value="P-loop_NTPase"/>
</dbReference>
<evidence type="ECO:0000259" key="17">
    <source>
        <dbReference type="PROSITE" id="PS51787"/>
    </source>
</evidence>
<dbReference type="InterPro" id="IPR054594">
    <property type="entry name" value="Lon_lid"/>
</dbReference>
<dbReference type="InterPro" id="IPR003959">
    <property type="entry name" value="ATPase_AAA_core"/>
</dbReference>
<dbReference type="FunFam" id="3.40.50.300:FF:000021">
    <property type="entry name" value="Lon protease homolog"/>
    <property type="match status" value="1"/>
</dbReference>
<dbReference type="InterPro" id="IPR003593">
    <property type="entry name" value="AAA+_ATPase"/>
</dbReference>
<dbReference type="GO" id="GO:0016887">
    <property type="term" value="F:ATP hydrolysis activity"/>
    <property type="evidence" value="ECO:0007669"/>
    <property type="project" value="UniProtKB-UniRule"/>
</dbReference>
<comment type="induction">
    <text evidence="10">By heat shock.</text>
</comment>
<dbReference type="PROSITE" id="PS51786">
    <property type="entry name" value="LON_PROTEOLYTIC"/>
    <property type="match status" value="1"/>
</dbReference>
<evidence type="ECO:0000256" key="4">
    <source>
        <dbReference type="ARBA" id="ARBA00022741"/>
    </source>
</evidence>
<comment type="catalytic activity">
    <reaction evidence="9 10 11 14">
        <text>Hydrolysis of proteins in presence of ATP.</text>
        <dbReference type="EC" id="3.4.21.53"/>
    </reaction>
</comment>
<dbReference type="GO" id="GO:0004252">
    <property type="term" value="F:serine-type endopeptidase activity"/>
    <property type="evidence" value="ECO:0007669"/>
    <property type="project" value="UniProtKB-UniRule"/>
</dbReference>
<evidence type="ECO:0000256" key="8">
    <source>
        <dbReference type="ARBA" id="ARBA00023016"/>
    </source>
</evidence>
<evidence type="ECO:0000256" key="13">
    <source>
        <dbReference type="PIRSR" id="PIRSR001174-2"/>
    </source>
</evidence>
<dbReference type="InterPro" id="IPR003111">
    <property type="entry name" value="Lon_prtase_N"/>
</dbReference>
<dbReference type="GO" id="GO:0004176">
    <property type="term" value="F:ATP-dependent peptidase activity"/>
    <property type="evidence" value="ECO:0007669"/>
    <property type="project" value="UniProtKB-UniRule"/>
</dbReference>
<feature type="active site" evidence="10 12">
    <location>
        <position position="722"/>
    </location>
</feature>
<dbReference type="Gene3D" id="2.30.130.40">
    <property type="entry name" value="LON domain-like"/>
    <property type="match status" value="1"/>
</dbReference>
<dbReference type="Pfam" id="PF22667">
    <property type="entry name" value="Lon_lid"/>
    <property type="match status" value="1"/>
</dbReference>
<dbReference type="InterPro" id="IPR027543">
    <property type="entry name" value="Lon_bac"/>
</dbReference>
<dbReference type="PIRSF" id="PIRSF001174">
    <property type="entry name" value="Lon_proteas"/>
    <property type="match status" value="1"/>
</dbReference>
<evidence type="ECO:0000256" key="5">
    <source>
        <dbReference type="ARBA" id="ARBA00022801"/>
    </source>
</evidence>
<organism evidence="18 19">
    <name type="scientific">Aeromonas sobria</name>
    <dbReference type="NCBI Taxonomy" id="646"/>
    <lineage>
        <taxon>Bacteria</taxon>
        <taxon>Pseudomonadati</taxon>
        <taxon>Pseudomonadota</taxon>
        <taxon>Gammaproteobacteria</taxon>
        <taxon>Aeromonadales</taxon>
        <taxon>Aeromonadaceae</taxon>
        <taxon>Aeromonas</taxon>
    </lineage>
</organism>
<dbReference type="InterPro" id="IPR046336">
    <property type="entry name" value="Lon_prtase_N_sf"/>
</dbReference>
<evidence type="ECO:0000256" key="7">
    <source>
        <dbReference type="ARBA" id="ARBA00022840"/>
    </source>
</evidence>
<evidence type="ECO:0000256" key="15">
    <source>
        <dbReference type="RuleBase" id="RU000591"/>
    </source>
</evidence>
<keyword evidence="6 10" id="KW-0720">Serine protease</keyword>
<dbReference type="SUPFAM" id="SSF52540">
    <property type="entry name" value="P-loop containing nucleoside triphosphate hydrolases"/>
    <property type="match status" value="1"/>
</dbReference>
<dbReference type="FunFam" id="1.10.8.60:FF:000035">
    <property type="entry name" value="Lon protease"/>
    <property type="match status" value="1"/>
</dbReference>
<evidence type="ECO:0000313" key="18">
    <source>
        <dbReference type="EMBL" id="OHY91372.1"/>
    </source>
</evidence>
<dbReference type="Pfam" id="PF05362">
    <property type="entry name" value="Lon_C"/>
    <property type="match status" value="1"/>
</dbReference>
<feature type="domain" description="Lon N-terminal" evidence="17">
    <location>
        <begin position="11"/>
        <end position="204"/>
    </location>
</feature>
<sequence length="784" mass="87710">MNLERSERIEIPVLPLRDVVVYPHMVIPLFVGREKSIRCLEAAMEQDKKVLLVAQKDASTDEPTVEEIFNVGTVANILQMLKLPDGTVKVLVEGGQRARLERMIDDKDFFVGEAQYIASSTIEEKDQDVLVRSAIGQFEGYIKLNKKIPPEVLTSISAIDDAARLADTMAAHMPLKLEDKQKVLEIVSVSERIEFLMAMMESEIDLLQVEKRIRTRVKKQMEKSQREYYLNEQMKAIQKELGELEDSPDEFEALNRKIEEAGMPADAREKALAELAKLKMMSPMSAEATVVRSYVDWMVQVPWKARSKVKKDLGKAQEVLDADHYGLEKVKDRILEYLAVQARVNKLKGPILCLVGPPGVGKTSLGQSIARATGRKYVRMALGGVRDEAEIRGHRRTYIGSMPGKLIQKMAKVGVKNPLFLLDEIDKMSSDMRGDPASALLEVLDPEQNNSFNDHYLEVDYDLSDVMFVATSNSMNIPGPLLDRMEVIRLSGYTEDEKLNIAKQHLLSKQIQRNGLKESEITIEDSALVGVIRYYTREAGVRSLEREISKICRKAVKRILLDKSIKHVQVNQANLKEFLGVQRFDYGKAADQNQIGQVCGLAWTEVGGELLTIETTSMPGKGKLTYTGSLGDVMQESIQAAMTVVRARAEKLRINADFYEKRDIHVHVPEGATPKDGPSAGIAMCTALVSSLTGNPVRADVAMTGEITLRGEVLPIGGLKEKLLAAHRGGIKRVLIPKENERDLEEIPDNVKRDLEIYPVRWIDEVLELALQDNPQGFERVSVA</sequence>
<comment type="similarity">
    <text evidence="10 11 14 15">Belongs to the peptidase S16 family.</text>
</comment>
<dbReference type="NCBIfam" id="NF008053">
    <property type="entry name" value="PRK10787.1"/>
    <property type="match status" value="1"/>
</dbReference>
<evidence type="ECO:0000256" key="14">
    <source>
        <dbReference type="PROSITE-ProRule" id="PRU01122"/>
    </source>
</evidence>
<protein>
    <recommendedName>
        <fullName evidence="10 11">Lon protease</fullName>
        <ecNumber evidence="10 11">3.4.21.53</ecNumber>
    </recommendedName>
    <alternativeName>
        <fullName evidence="10">ATP-dependent protease La</fullName>
    </alternativeName>
</protein>
<dbReference type="InterPro" id="IPR020568">
    <property type="entry name" value="Ribosomal_Su5_D2-typ_SF"/>
</dbReference>
<keyword evidence="3 10" id="KW-0645">Protease</keyword>
<keyword evidence="5 10" id="KW-0378">Hydrolase</keyword>
<dbReference type="InterPro" id="IPR014721">
    <property type="entry name" value="Ribsml_uS5_D2-typ_fold_subgr"/>
</dbReference>
<dbReference type="PROSITE" id="PS01046">
    <property type="entry name" value="LON_SER"/>
    <property type="match status" value="1"/>
</dbReference>
<dbReference type="EC" id="3.4.21.53" evidence="10 11"/>
<dbReference type="PANTHER" id="PTHR10046">
    <property type="entry name" value="ATP DEPENDENT LON PROTEASE FAMILY MEMBER"/>
    <property type="match status" value="1"/>
</dbReference>
<dbReference type="Gene3D" id="1.20.58.1480">
    <property type="match status" value="1"/>
</dbReference>
<evidence type="ECO:0000259" key="16">
    <source>
        <dbReference type="PROSITE" id="PS51786"/>
    </source>
</evidence>
<evidence type="ECO:0000256" key="6">
    <source>
        <dbReference type="ARBA" id="ARBA00022825"/>
    </source>
</evidence>
<dbReference type="GO" id="GO:0034605">
    <property type="term" value="P:cellular response to heat"/>
    <property type="evidence" value="ECO:0007669"/>
    <property type="project" value="UniProtKB-UniRule"/>
</dbReference>
<dbReference type="InterPro" id="IPR027065">
    <property type="entry name" value="Lon_Prtase"/>
</dbReference>
<dbReference type="InterPro" id="IPR008269">
    <property type="entry name" value="Lon_proteolytic"/>
</dbReference>
<dbReference type="PRINTS" id="PR00830">
    <property type="entry name" value="ENDOLAPTASE"/>
</dbReference>
<dbReference type="GO" id="GO:0005524">
    <property type="term" value="F:ATP binding"/>
    <property type="evidence" value="ECO:0007669"/>
    <property type="project" value="UniProtKB-UniRule"/>
</dbReference>
<dbReference type="SUPFAM" id="SSF54211">
    <property type="entry name" value="Ribosomal protein S5 domain 2-like"/>
    <property type="match status" value="1"/>
</dbReference>
<gene>
    <name evidence="10" type="primary">lon</name>
    <name evidence="18" type="ORF">BJD16_16540</name>
</gene>
<feature type="active site" evidence="10 12">
    <location>
        <position position="679"/>
    </location>
</feature>
<evidence type="ECO:0000256" key="10">
    <source>
        <dbReference type="HAMAP-Rule" id="MF_01973"/>
    </source>
</evidence>
<dbReference type="EMBL" id="MKFU01000022">
    <property type="protein sequence ID" value="OHY91372.1"/>
    <property type="molecule type" value="Genomic_DNA"/>
</dbReference>
<comment type="caution">
    <text evidence="18">The sequence shown here is derived from an EMBL/GenBank/DDBJ whole genome shotgun (WGS) entry which is preliminary data.</text>
</comment>
<name>A0A1S2CRL1_AERSO</name>